<proteinExistence type="predicted"/>
<organism evidence="1">
    <name type="scientific">Siphoviridae sp. ctcK97</name>
    <dbReference type="NCBI Taxonomy" id="2825571"/>
    <lineage>
        <taxon>Viruses</taxon>
        <taxon>Duplodnaviria</taxon>
        <taxon>Heunggongvirae</taxon>
        <taxon>Uroviricota</taxon>
        <taxon>Caudoviricetes</taxon>
    </lineage>
</organism>
<evidence type="ECO:0000313" key="1">
    <source>
        <dbReference type="EMBL" id="DAF91598.1"/>
    </source>
</evidence>
<protein>
    <submittedName>
        <fullName evidence="1">Uncharacterized protein</fullName>
    </submittedName>
</protein>
<accession>A0A8S5UB66</accession>
<name>A0A8S5UB66_9CAUD</name>
<dbReference type="EMBL" id="BK016058">
    <property type="protein sequence ID" value="DAF91598.1"/>
    <property type="molecule type" value="Genomic_DNA"/>
</dbReference>
<sequence length="95" mass="10747">MSNVERLYEPEDLENEVLNWLGGEDPSTSEYTTAVGNLERLHKLVKDSDLKEKLMPSSETIANGVVYLLGLMAVLNYEQTHVLASKAFSMLKFRK</sequence>
<reference evidence="1" key="1">
    <citation type="journal article" date="2021" name="Proc. Natl. Acad. Sci. U.S.A.">
        <title>A Catalog of Tens of Thousands of Viruses from Human Metagenomes Reveals Hidden Associations with Chronic Diseases.</title>
        <authorList>
            <person name="Tisza M.J."/>
            <person name="Buck C.B."/>
        </authorList>
    </citation>
    <scope>NUCLEOTIDE SEQUENCE</scope>
    <source>
        <strain evidence="1">CtcK97</strain>
    </source>
</reference>